<accession>A0A1Y1L6X5</accession>
<dbReference type="Pfam" id="PF01395">
    <property type="entry name" value="PBP_GOBP"/>
    <property type="match status" value="1"/>
</dbReference>
<evidence type="ECO:0000256" key="1">
    <source>
        <dbReference type="SAM" id="SignalP"/>
    </source>
</evidence>
<dbReference type="CDD" id="cd23992">
    <property type="entry name" value="PBP_GOBP"/>
    <property type="match status" value="1"/>
</dbReference>
<dbReference type="InParanoid" id="A0A1Y1L6X5"/>
<protein>
    <submittedName>
        <fullName evidence="2">Uncharacterized protein</fullName>
    </submittedName>
</protein>
<reference evidence="3 4" key="2">
    <citation type="journal article" date="2018" name="Elife">
        <title>Firefly genomes illuminate parallel origins of bioluminescence in beetles.</title>
        <authorList>
            <person name="Fallon T.R."/>
            <person name="Lower S.E."/>
            <person name="Chang C.H."/>
            <person name="Bessho-Uehara M."/>
            <person name="Martin G.J."/>
            <person name="Bewick A.J."/>
            <person name="Behringer M."/>
            <person name="Debat H.J."/>
            <person name="Wong I."/>
            <person name="Day J.C."/>
            <person name="Suvorov A."/>
            <person name="Silva C.J."/>
            <person name="Stanger-Hall K.F."/>
            <person name="Hall D.W."/>
            <person name="Schmitz R.J."/>
            <person name="Nelson D.R."/>
            <person name="Lewis S.M."/>
            <person name="Shigenobu S."/>
            <person name="Bybee S.M."/>
            <person name="Larracuente A.M."/>
            <person name="Oba Y."/>
            <person name="Weng J.K."/>
        </authorList>
    </citation>
    <scope>NUCLEOTIDE SEQUENCE [LARGE SCALE GENOMIC DNA]</scope>
    <source>
        <strain evidence="3">1611_PpyrPB1</strain>
        <tissue evidence="3">Whole body</tissue>
    </source>
</reference>
<evidence type="ECO:0000313" key="2">
    <source>
        <dbReference type="EMBL" id="JAV66817.1"/>
    </source>
</evidence>
<reference evidence="2" key="1">
    <citation type="journal article" date="2016" name="Sci. Rep.">
        <title>Molecular characterization of firefly nuptial gifts: a multi-omics approach sheds light on postcopulatory sexual selection.</title>
        <authorList>
            <person name="Al-Wathiqui N."/>
            <person name="Fallon T.R."/>
            <person name="South A."/>
            <person name="Weng J.K."/>
            <person name="Lewis S.M."/>
        </authorList>
    </citation>
    <scope>NUCLEOTIDE SEQUENCE</scope>
</reference>
<keyword evidence="1" id="KW-0732">Signal</keyword>
<dbReference type="InterPro" id="IPR036728">
    <property type="entry name" value="PBP_GOBP_sf"/>
</dbReference>
<gene>
    <name evidence="3" type="ORF">PPYR_08688</name>
</gene>
<dbReference type="GO" id="GO:0005549">
    <property type="term" value="F:odorant binding"/>
    <property type="evidence" value="ECO:0007669"/>
    <property type="project" value="InterPro"/>
</dbReference>
<dbReference type="Proteomes" id="UP000327044">
    <property type="component" value="Unassembled WGS sequence"/>
</dbReference>
<dbReference type="EMBL" id="GEZM01068663">
    <property type="protein sequence ID" value="JAV66817.1"/>
    <property type="molecule type" value="Transcribed_RNA"/>
</dbReference>
<dbReference type="AlphaFoldDB" id="A0A1Y1L6X5"/>
<dbReference type="SUPFAM" id="SSF47565">
    <property type="entry name" value="Insect pheromone/odorant-binding proteins"/>
    <property type="match status" value="1"/>
</dbReference>
<sequence>MVAKQFYFLCALLCLVTAKKMPAHFVDTWNTMVAPFRRECAVDLDIDIETAKNLFATAHLINDRNYHCYARCIYTKLKMISLEGVFNPKVIVEKIPFFSKALIAKCIAATEDEYDTCTKSYIISKCIIKHVAVD</sequence>
<dbReference type="Gene3D" id="1.10.238.20">
    <property type="entry name" value="Pheromone/general odorant binding protein domain"/>
    <property type="match status" value="1"/>
</dbReference>
<dbReference type="SMART" id="SM00708">
    <property type="entry name" value="PhBP"/>
    <property type="match status" value="1"/>
</dbReference>
<reference evidence="3" key="3">
    <citation type="submission" date="2019-08" db="EMBL/GenBank/DDBJ databases">
        <authorList>
            <consortium name="Photinus pyralis genome working group"/>
            <person name="Fallon T.R."/>
            <person name="Sander Lower S.E."/>
            <person name="Weng J.-K."/>
        </authorList>
    </citation>
    <scope>NUCLEOTIDE SEQUENCE</scope>
    <source>
        <strain evidence="3">1611_PpyrPB1</strain>
        <tissue evidence="3">Whole body</tissue>
    </source>
</reference>
<dbReference type="FunCoup" id="A0A1Y1L6X5">
    <property type="interactions" value="15"/>
</dbReference>
<keyword evidence="4" id="KW-1185">Reference proteome</keyword>
<dbReference type="EMBL" id="VVIM01000006">
    <property type="protein sequence ID" value="KAB0797695.1"/>
    <property type="molecule type" value="Genomic_DNA"/>
</dbReference>
<organism evidence="2">
    <name type="scientific">Photinus pyralis</name>
    <name type="common">Common eastern firefly</name>
    <name type="synonym">Lampyris pyralis</name>
    <dbReference type="NCBI Taxonomy" id="7054"/>
    <lineage>
        <taxon>Eukaryota</taxon>
        <taxon>Metazoa</taxon>
        <taxon>Ecdysozoa</taxon>
        <taxon>Arthropoda</taxon>
        <taxon>Hexapoda</taxon>
        <taxon>Insecta</taxon>
        <taxon>Pterygota</taxon>
        <taxon>Neoptera</taxon>
        <taxon>Endopterygota</taxon>
        <taxon>Coleoptera</taxon>
        <taxon>Polyphaga</taxon>
        <taxon>Elateriformia</taxon>
        <taxon>Elateroidea</taxon>
        <taxon>Lampyridae</taxon>
        <taxon>Lampyrinae</taxon>
        <taxon>Photinus</taxon>
    </lineage>
</organism>
<proteinExistence type="predicted"/>
<feature type="chain" id="PRO_5036312534" evidence="1">
    <location>
        <begin position="19"/>
        <end position="134"/>
    </location>
</feature>
<evidence type="ECO:0000313" key="3">
    <source>
        <dbReference type="EMBL" id="KAB0797695.1"/>
    </source>
</evidence>
<dbReference type="InterPro" id="IPR006170">
    <property type="entry name" value="PBP/GOBP"/>
</dbReference>
<evidence type="ECO:0000313" key="4">
    <source>
        <dbReference type="Proteomes" id="UP000327044"/>
    </source>
</evidence>
<feature type="signal peptide" evidence="1">
    <location>
        <begin position="1"/>
        <end position="18"/>
    </location>
</feature>
<name>A0A1Y1L6X5_PHOPY</name>